<dbReference type="AlphaFoldDB" id="A0A9D4F0J7"/>
<reference evidence="1" key="2">
    <citation type="submission" date="2020-11" db="EMBL/GenBank/DDBJ databases">
        <authorList>
            <person name="McCartney M.A."/>
            <person name="Auch B."/>
            <person name="Kono T."/>
            <person name="Mallez S."/>
            <person name="Becker A."/>
            <person name="Gohl D.M."/>
            <person name="Silverstein K.A.T."/>
            <person name="Koren S."/>
            <person name="Bechman K.B."/>
            <person name="Herman A."/>
            <person name="Abrahante J.E."/>
            <person name="Garbe J."/>
        </authorList>
    </citation>
    <scope>NUCLEOTIDE SEQUENCE</scope>
    <source>
        <strain evidence="1">Duluth1</strain>
        <tissue evidence="1">Whole animal</tissue>
    </source>
</reference>
<dbReference type="Proteomes" id="UP000828390">
    <property type="component" value="Unassembled WGS sequence"/>
</dbReference>
<gene>
    <name evidence="1" type="ORF">DPMN_167576</name>
</gene>
<accession>A0A9D4F0J7</accession>
<reference evidence="1" key="1">
    <citation type="journal article" date="2019" name="bioRxiv">
        <title>The Genome of the Zebra Mussel, Dreissena polymorpha: A Resource for Invasive Species Research.</title>
        <authorList>
            <person name="McCartney M.A."/>
            <person name="Auch B."/>
            <person name="Kono T."/>
            <person name="Mallez S."/>
            <person name="Zhang Y."/>
            <person name="Obille A."/>
            <person name="Becker A."/>
            <person name="Abrahante J.E."/>
            <person name="Garbe J."/>
            <person name="Badalamenti J.P."/>
            <person name="Herman A."/>
            <person name="Mangelson H."/>
            <person name="Liachko I."/>
            <person name="Sullivan S."/>
            <person name="Sone E.D."/>
            <person name="Koren S."/>
            <person name="Silverstein K.A.T."/>
            <person name="Beckman K.B."/>
            <person name="Gohl D.M."/>
        </authorList>
    </citation>
    <scope>NUCLEOTIDE SEQUENCE</scope>
    <source>
        <strain evidence="1">Duluth1</strain>
        <tissue evidence="1">Whole animal</tissue>
    </source>
</reference>
<proteinExistence type="predicted"/>
<evidence type="ECO:0000313" key="1">
    <source>
        <dbReference type="EMBL" id="KAH3789398.1"/>
    </source>
</evidence>
<dbReference type="EMBL" id="JAIWYP010000008">
    <property type="protein sequence ID" value="KAH3789398.1"/>
    <property type="molecule type" value="Genomic_DNA"/>
</dbReference>
<comment type="caution">
    <text evidence="1">The sequence shown here is derived from an EMBL/GenBank/DDBJ whole genome shotgun (WGS) entry which is preliminary data.</text>
</comment>
<name>A0A9D4F0J7_DREPO</name>
<protein>
    <submittedName>
        <fullName evidence="1">Uncharacterized protein</fullName>
    </submittedName>
</protein>
<organism evidence="1 2">
    <name type="scientific">Dreissena polymorpha</name>
    <name type="common">Zebra mussel</name>
    <name type="synonym">Mytilus polymorpha</name>
    <dbReference type="NCBI Taxonomy" id="45954"/>
    <lineage>
        <taxon>Eukaryota</taxon>
        <taxon>Metazoa</taxon>
        <taxon>Spiralia</taxon>
        <taxon>Lophotrochozoa</taxon>
        <taxon>Mollusca</taxon>
        <taxon>Bivalvia</taxon>
        <taxon>Autobranchia</taxon>
        <taxon>Heteroconchia</taxon>
        <taxon>Euheterodonta</taxon>
        <taxon>Imparidentia</taxon>
        <taxon>Neoheterodontei</taxon>
        <taxon>Myida</taxon>
        <taxon>Dreissenoidea</taxon>
        <taxon>Dreissenidae</taxon>
        <taxon>Dreissena</taxon>
    </lineage>
</organism>
<sequence length="75" mass="8372">MNFVSVSRPAKAGYLLYSDGSRKWKKGPKIAWFESPKTKTPLCNVVLRPPDQYVPNAPSVSLLTIAPSKLLVERK</sequence>
<evidence type="ECO:0000313" key="2">
    <source>
        <dbReference type="Proteomes" id="UP000828390"/>
    </source>
</evidence>
<keyword evidence="2" id="KW-1185">Reference proteome</keyword>